<organism evidence="5">
    <name type="scientific">Vibrio coralliilyticus</name>
    <dbReference type="NCBI Taxonomy" id="190893"/>
    <lineage>
        <taxon>Bacteria</taxon>
        <taxon>Pseudomonadati</taxon>
        <taxon>Pseudomonadota</taxon>
        <taxon>Gammaproteobacteria</taxon>
        <taxon>Vibrionales</taxon>
        <taxon>Vibrionaceae</taxon>
        <taxon>Vibrio</taxon>
    </lineage>
</organism>
<dbReference type="InterPro" id="IPR047057">
    <property type="entry name" value="MerR_fam"/>
</dbReference>
<dbReference type="InterPro" id="IPR009061">
    <property type="entry name" value="DNA-bd_dom_put_sf"/>
</dbReference>
<keyword evidence="4" id="KW-0804">Transcription</keyword>
<protein>
    <submittedName>
        <fullName evidence="5">Transcriptional regulator</fullName>
    </submittedName>
</protein>
<dbReference type="EMBL" id="JXXR01000001">
    <property type="protein sequence ID" value="KJY77503.1"/>
    <property type="molecule type" value="Genomic_DNA"/>
</dbReference>
<name>A0A837GBZ7_9VIBR</name>
<dbReference type="GO" id="GO:0003700">
    <property type="term" value="F:DNA-binding transcription factor activity"/>
    <property type="evidence" value="ECO:0007669"/>
    <property type="project" value="InterPro"/>
</dbReference>
<evidence type="ECO:0000256" key="2">
    <source>
        <dbReference type="ARBA" id="ARBA00023015"/>
    </source>
</evidence>
<dbReference type="InterPro" id="IPR000551">
    <property type="entry name" value="MerR-type_HTH_dom"/>
</dbReference>
<proteinExistence type="predicted"/>
<keyword evidence="2" id="KW-0805">Transcription regulation</keyword>
<dbReference type="PANTHER" id="PTHR30204:SF69">
    <property type="entry name" value="MERR-FAMILY TRANSCRIPTIONAL REGULATOR"/>
    <property type="match status" value="1"/>
</dbReference>
<evidence type="ECO:0000256" key="4">
    <source>
        <dbReference type="ARBA" id="ARBA00023163"/>
    </source>
</evidence>
<dbReference type="RefSeq" id="WP_045984588.1">
    <property type="nucleotide sequence ID" value="NZ_CP063051.1"/>
</dbReference>
<dbReference type="Pfam" id="PF13411">
    <property type="entry name" value="MerR_1"/>
    <property type="match status" value="1"/>
</dbReference>
<dbReference type="PROSITE" id="PS00552">
    <property type="entry name" value="HTH_MERR_1"/>
    <property type="match status" value="1"/>
</dbReference>
<evidence type="ECO:0000313" key="5">
    <source>
        <dbReference type="EMBL" id="KJY77503.1"/>
    </source>
</evidence>
<dbReference type="PROSITE" id="PS50937">
    <property type="entry name" value="HTH_MERR_2"/>
    <property type="match status" value="1"/>
</dbReference>
<evidence type="ECO:0000256" key="3">
    <source>
        <dbReference type="ARBA" id="ARBA00023125"/>
    </source>
</evidence>
<keyword evidence="3" id="KW-0238">DNA-binding</keyword>
<comment type="caution">
    <text evidence="5">The sequence shown here is derived from an EMBL/GenBank/DDBJ whole genome shotgun (WGS) entry which is preliminary data.</text>
</comment>
<sequence>MFIGEVSRKTGLSIKAIRLYEELGLIQTPQRQGRYRIYKHSDVDILNLIVQAKLLGVKLSELKGIIVYNNNQVDWQRIEGFLVEVRKRLLREQTLLAEKLKNVESCIEAINSCE</sequence>
<dbReference type="AlphaFoldDB" id="A0A837GBZ7"/>
<dbReference type="Gene3D" id="1.10.1660.10">
    <property type="match status" value="1"/>
</dbReference>
<gene>
    <name evidence="5" type="ORF">TW71_00245</name>
</gene>
<dbReference type="PRINTS" id="PR00040">
    <property type="entry name" value="HTHMERR"/>
</dbReference>
<reference evidence="5" key="1">
    <citation type="journal article" date="2015" name="BMC Genomics">
        <title>Genome mining reveals unlocked bioactive potential of marine Gram-negative bacteria.</title>
        <authorList>
            <person name="Machado H."/>
            <person name="Sonnenschein E.C."/>
            <person name="Melchiorsen J."/>
            <person name="Gram L."/>
        </authorList>
    </citation>
    <scope>NUCLEOTIDE SEQUENCE</scope>
    <source>
        <strain evidence="5">S2052</strain>
    </source>
</reference>
<dbReference type="GO" id="GO:0003677">
    <property type="term" value="F:DNA binding"/>
    <property type="evidence" value="ECO:0007669"/>
    <property type="project" value="UniProtKB-KW"/>
</dbReference>
<dbReference type="SUPFAM" id="SSF46955">
    <property type="entry name" value="Putative DNA-binding domain"/>
    <property type="match status" value="1"/>
</dbReference>
<evidence type="ECO:0000256" key="1">
    <source>
        <dbReference type="ARBA" id="ARBA00022491"/>
    </source>
</evidence>
<accession>A0A837GBZ7</accession>
<dbReference type="PANTHER" id="PTHR30204">
    <property type="entry name" value="REDOX-CYCLING DRUG-SENSING TRANSCRIPTIONAL ACTIVATOR SOXR"/>
    <property type="match status" value="1"/>
</dbReference>
<keyword evidence="1" id="KW-0678">Repressor</keyword>
<dbReference type="SMART" id="SM00422">
    <property type="entry name" value="HTH_MERR"/>
    <property type="match status" value="1"/>
</dbReference>